<keyword evidence="1" id="KW-0472">Membrane</keyword>
<organism evidence="2 3">
    <name type="scientific">Jaapia argillacea MUCL 33604</name>
    <dbReference type="NCBI Taxonomy" id="933084"/>
    <lineage>
        <taxon>Eukaryota</taxon>
        <taxon>Fungi</taxon>
        <taxon>Dikarya</taxon>
        <taxon>Basidiomycota</taxon>
        <taxon>Agaricomycotina</taxon>
        <taxon>Agaricomycetes</taxon>
        <taxon>Agaricomycetidae</taxon>
        <taxon>Jaapiales</taxon>
        <taxon>Jaapiaceae</taxon>
        <taxon>Jaapia</taxon>
    </lineage>
</organism>
<feature type="transmembrane region" description="Helical" evidence="1">
    <location>
        <begin position="59"/>
        <end position="80"/>
    </location>
</feature>
<keyword evidence="1" id="KW-1133">Transmembrane helix</keyword>
<proteinExistence type="predicted"/>
<accession>A0A067PH96</accession>
<evidence type="ECO:0000313" key="3">
    <source>
        <dbReference type="Proteomes" id="UP000027265"/>
    </source>
</evidence>
<keyword evidence="3" id="KW-1185">Reference proteome</keyword>
<dbReference type="AlphaFoldDB" id="A0A067PH96"/>
<protein>
    <submittedName>
        <fullName evidence="2">Uncharacterized protein</fullName>
    </submittedName>
</protein>
<evidence type="ECO:0000313" key="2">
    <source>
        <dbReference type="EMBL" id="KDQ53215.1"/>
    </source>
</evidence>
<sequence length="154" mass="16666">MELRAKECFKRSIRVPGLSINLATSTPPSLATPACCEAPELPTRPFKQPETTHPATFSLAYLPTLAIALVAVVMGYLLLFTTPHPKPLMRTGAFTKGTGFACLFDSVHRHLIPPLLASNLLGTVRGSHRMSTPSQAFLPTHHLIPTFPIQSTAP</sequence>
<dbReference type="InParanoid" id="A0A067PH96"/>
<evidence type="ECO:0000256" key="1">
    <source>
        <dbReference type="SAM" id="Phobius"/>
    </source>
</evidence>
<reference evidence="3" key="1">
    <citation type="journal article" date="2014" name="Proc. Natl. Acad. Sci. U.S.A.">
        <title>Extensive sampling of basidiomycete genomes demonstrates inadequacy of the white-rot/brown-rot paradigm for wood decay fungi.</title>
        <authorList>
            <person name="Riley R."/>
            <person name="Salamov A.A."/>
            <person name="Brown D.W."/>
            <person name="Nagy L.G."/>
            <person name="Floudas D."/>
            <person name="Held B.W."/>
            <person name="Levasseur A."/>
            <person name="Lombard V."/>
            <person name="Morin E."/>
            <person name="Otillar R."/>
            <person name="Lindquist E.A."/>
            <person name="Sun H."/>
            <person name="LaButti K.M."/>
            <person name="Schmutz J."/>
            <person name="Jabbour D."/>
            <person name="Luo H."/>
            <person name="Baker S.E."/>
            <person name="Pisabarro A.G."/>
            <person name="Walton J.D."/>
            <person name="Blanchette R.A."/>
            <person name="Henrissat B."/>
            <person name="Martin F."/>
            <person name="Cullen D."/>
            <person name="Hibbett D.S."/>
            <person name="Grigoriev I.V."/>
        </authorList>
    </citation>
    <scope>NUCLEOTIDE SEQUENCE [LARGE SCALE GENOMIC DNA]</scope>
    <source>
        <strain evidence="3">MUCL 33604</strain>
    </source>
</reference>
<dbReference type="HOGENOM" id="CLU_1704478_0_0_1"/>
<dbReference type="Proteomes" id="UP000027265">
    <property type="component" value="Unassembled WGS sequence"/>
</dbReference>
<keyword evidence="1" id="KW-0812">Transmembrane</keyword>
<gene>
    <name evidence="2" type="ORF">JAAARDRAFT_197691</name>
</gene>
<dbReference type="EMBL" id="KL197735">
    <property type="protein sequence ID" value="KDQ53215.1"/>
    <property type="molecule type" value="Genomic_DNA"/>
</dbReference>
<name>A0A067PH96_9AGAM</name>